<keyword evidence="7" id="KW-0012">Acyltransferase</keyword>
<dbReference type="SMART" id="SM00066">
    <property type="entry name" value="GAL4"/>
    <property type="match status" value="1"/>
</dbReference>
<dbReference type="GO" id="GO:0000981">
    <property type="term" value="F:DNA-binding transcription factor activity, RNA polymerase II-specific"/>
    <property type="evidence" value="ECO:0007669"/>
    <property type="project" value="InterPro"/>
</dbReference>
<feature type="active site" description="Nucleophile" evidence="5">
    <location>
        <position position="687"/>
    </location>
</feature>
<evidence type="ECO:0000313" key="9">
    <source>
        <dbReference type="EMBL" id="KAB8071844.1"/>
    </source>
</evidence>
<dbReference type="GO" id="GO:0006751">
    <property type="term" value="P:glutathione catabolic process"/>
    <property type="evidence" value="ECO:0007669"/>
    <property type="project" value="UniProtKB-UniRule"/>
</dbReference>
<dbReference type="NCBIfam" id="TIGR00066">
    <property type="entry name" value="g_glut_trans"/>
    <property type="match status" value="1"/>
</dbReference>
<dbReference type="GO" id="GO:0008270">
    <property type="term" value="F:zinc ion binding"/>
    <property type="evidence" value="ECO:0007669"/>
    <property type="project" value="InterPro"/>
</dbReference>
<dbReference type="GO" id="GO:0009893">
    <property type="term" value="P:positive regulation of metabolic process"/>
    <property type="evidence" value="ECO:0007669"/>
    <property type="project" value="UniProtKB-ARBA"/>
</dbReference>
<feature type="binding site" evidence="6">
    <location>
        <position position="729"/>
    </location>
    <ligand>
        <name>L-glutamate</name>
        <dbReference type="ChEBI" id="CHEBI:29985"/>
    </ligand>
</feature>
<dbReference type="Gene3D" id="3.60.20.40">
    <property type="match status" value="1"/>
</dbReference>
<protein>
    <recommendedName>
        <fullName evidence="7">Glutathione hydrolase</fullName>
        <ecNumber evidence="7">2.3.2.2</ecNumber>
        <ecNumber evidence="7">3.4.19.13</ecNumber>
    </recommendedName>
    <alternativeName>
        <fullName evidence="7">Gamma-glutamyltransferase</fullName>
    </alternativeName>
</protein>
<dbReference type="EMBL" id="ML732262">
    <property type="protein sequence ID" value="KAB8071844.1"/>
    <property type="molecule type" value="Genomic_DNA"/>
</dbReference>
<dbReference type="OrthoDB" id="1081007at2759"/>
<dbReference type="Pfam" id="PF01019">
    <property type="entry name" value="G_glu_transpept"/>
    <property type="match status" value="1"/>
</dbReference>
<dbReference type="FunFam" id="3.60.20.40:FF:000008">
    <property type="entry name" value="Gamma-glutamyltranspeptidase (Eurofung)"/>
    <property type="match status" value="1"/>
</dbReference>
<feature type="binding site" evidence="6">
    <location>
        <begin position="705"/>
        <end position="707"/>
    </location>
    <ligand>
        <name>L-glutamate</name>
        <dbReference type="ChEBI" id="CHEBI:29985"/>
    </ligand>
</feature>
<dbReference type="PANTHER" id="PTHR11686">
    <property type="entry name" value="GAMMA GLUTAMYL TRANSPEPTIDASE"/>
    <property type="match status" value="1"/>
</dbReference>
<dbReference type="Proteomes" id="UP000326565">
    <property type="component" value="Unassembled WGS sequence"/>
</dbReference>
<dbReference type="SUPFAM" id="SSF57701">
    <property type="entry name" value="Zn2/Cys6 DNA-binding domain"/>
    <property type="match status" value="1"/>
</dbReference>
<keyword evidence="2" id="KW-0238">DNA-binding</keyword>
<evidence type="ECO:0000256" key="5">
    <source>
        <dbReference type="PIRSR" id="PIRSR600101-1"/>
    </source>
</evidence>
<keyword evidence="7" id="KW-0808">Transferase</keyword>
<organism evidence="9 10">
    <name type="scientific">Aspergillus leporis</name>
    <dbReference type="NCBI Taxonomy" id="41062"/>
    <lineage>
        <taxon>Eukaryota</taxon>
        <taxon>Fungi</taxon>
        <taxon>Dikarya</taxon>
        <taxon>Ascomycota</taxon>
        <taxon>Pezizomycotina</taxon>
        <taxon>Eurotiomycetes</taxon>
        <taxon>Eurotiomycetidae</taxon>
        <taxon>Eurotiales</taxon>
        <taxon>Aspergillaceae</taxon>
        <taxon>Aspergillus</taxon>
        <taxon>Aspergillus subgen. Circumdati</taxon>
    </lineage>
</organism>
<dbReference type="Gene3D" id="4.10.240.10">
    <property type="entry name" value="Zn(2)-C6 fungal-type DNA-binding domain"/>
    <property type="match status" value="1"/>
</dbReference>
<dbReference type="InterPro" id="IPR043138">
    <property type="entry name" value="GGT_lsub"/>
</dbReference>
<comment type="catalytic activity">
    <reaction evidence="7">
        <text>an N-terminal (5-L-glutamyl)-[peptide] + an alpha-amino acid = 5-L-glutamyl amino acid + an N-terminal L-alpha-aminoacyl-[peptide]</text>
        <dbReference type="Rhea" id="RHEA:23904"/>
        <dbReference type="Rhea" id="RHEA-COMP:9780"/>
        <dbReference type="Rhea" id="RHEA-COMP:9795"/>
        <dbReference type="ChEBI" id="CHEBI:77644"/>
        <dbReference type="ChEBI" id="CHEBI:78597"/>
        <dbReference type="ChEBI" id="CHEBI:78599"/>
        <dbReference type="ChEBI" id="CHEBI:78608"/>
        <dbReference type="EC" id="2.3.2.2"/>
    </reaction>
</comment>
<feature type="binding site" evidence="6">
    <location>
        <begin position="757"/>
        <end position="758"/>
    </location>
    <ligand>
        <name>L-glutamate</name>
        <dbReference type="ChEBI" id="CHEBI:29985"/>
    </ligand>
</feature>
<evidence type="ECO:0000259" key="8">
    <source>
        <dbReference type="PROSITE" id="PS50048"/>
    </source>
</evidence>
<proteinExistence type="predicted"/>
<dbReference type="PROSITE" id="PS50048">
    <property type="entry name" value="ZN2_CY6_FUNGAL_2"/>
    <property type="match status" value="1"/>
</dbReference>
<evidence type="ECO:0000256" key="2">
    <source>
        <dbReference type="ARBA" id="ARBA00023125"/>
    </source>
</evidence>
<reference evidence="9 10" key="1">
    <citation type="submission" date="2019-04" db="EMBL/GenBank/DDBJ databases">
        <title>Friends and foes A comparative genomics study of 23 Aspergillus species from section Flavi.</title>
        <authorList>
            <consortium name="DOE Joint Genome Institute"/>
            <person name="Kjaerbolling I."/>
            <person name="Vesth T."/>
            <person name="Frisvad J.C."/>
            <person name="Nybo J.L."/>
            <person name="Theobald S."/>
            <person name="Kildgaard S."/>
            <person name="Isbrandt T."/>
            <person name="Kuo A."/>
            <person name="Sato A."/>
            <person name="Lyhne E.K."/>
            <person name="Kogle M.E."/>
            <person name="Wiebenga A."/>
            <person name="Kun R.S."/>
            <person name="Lubbers R.J."/>
            <person name="Makela M.R."/>
            <person name="Barry K."/>
            <person name="Chovatia M."/>
            <person name="Clum A."/>
            <person name="Daum C."/>
            <person name="Haridas S."/>
            <person name="He G."/>
            <person name="LaButti K."/>
            <person name="Lipzen A."/>
            <person name="Mondo S."/>
            <person name="Riley R."/>
            <person name="Salamov A."/>
            <person name="Simmons B.A."/>
            <person name="Magnuson J.K."/>
            <person name="Henrissat B."/>
            <person name="Mortensen U.H."/>
            <person name="Larsen T.O."/>
            <person name="Devries R.P."/>
            <person name="Grigoriev I.V."/>
            <person name="Machida M."/>
            <person name="Baker S.E."/>
            <person name="Andersen M.R."/>
        </authorList>
    </citation>
    <scope>NUCLEOTIDE SEQUENCE [LARGE SCALE GENOMIC DNA]</scope>
    <source>
        <strain evidence="9 10">CBS 151.66</strain>
    </source>
</reference>
<name>A0A5N5WX90_9EURO</name>
<comment type="catalytic activity">
    <reaction evidence="7">
        <text>an S-substituted glutathione + H2O = an S-substituted L-cysteinylglycine + L-glutamate</text>
        <dbReference type="Rhea" id="RHEA:59468"/>
        <dbReference type="ChEBI" id="CHEBI:15377"/>
        <dbReference type="ChEBI" id="CHEBI:29985"/>
        <dbReference type="ChEBI" id="CHEBI:90779"/>
        <dbReference type="ChEBI" id="CHEBI:143103"/>
        <dbReference type="EC" id="3.4.19.13"/>
    </reaction>
</comment>
<dbReference type="InterPro" id="IPR021858">
    <property type="entry name" value="Fun_TF"/>
</dbReference>
<accession>A0A5N5WX90</accession>
<dbReference type="PRINTS" id="PR01210">
    <property type="entry name" value="GGTRANSPTASE"/>
</dbReference>
<dbReference type="SUPFAM" id="SSF56235">
    <property type="entry name" value="N-terminal nucleophile aminohydrolases (Ntn hydrolases)"/>
    <property type="match status" value="1"/>
</dbReference>
<feature type="domain" description="Zn(2)-C6 fungal-type" evidence="8">
    <location>
        <begin position="13"/>
        <end position="43"/>
    </location>
</feature>
<dbReference type="EC" id="2.3.2.2" evidence="7"/>
<evidence type="ECO:0000256" key="3">
    <source>
        <dbReference type="ARBA" id="ARBA00023163"/>
    </source>
</evidence>
<comment type="function">
    <text evidence="7">Gamma-glutamyltransferase.</text>
</comment>
<keyword evidence="7" id="KW-0378">Hydrolase</keyword>
<dbReference type="InterPro" id="IPR036864">
    <property type="entry name" value="Zn2-C6_fun-type_DNA-bd_sf"/>
</dbReference>
<feature type="binding site" evidence="6">
    <location>
        <position position="411"/>
    </location>
    <ligand>
        <name>L-glutamate</name>
        <dbReference type="ChEBI" id="CHEBI:29985"/>
    </ligand>
</feature>
<dbReference type="GO" id="GO:0003677">
    <property type="term" value="F:DNA binding"/>
    <property type="evidence" value="ECO:0007669"/>
    <property type="project" value="UniProtKB-KW"/>
</dbReference>
<evidence type="ECO:0000256" key="1">
    <source>
        <dbReference type="ARBA" id="ARBA00023015"/>
    </source>
</evidence>
<dbReference type="InterPro" id="IPR000101">
    <property type="entry name" value="GGT_peptidase"/>
</dbReference>
<gene>
    <name evidence="9" type="ORF">BDV29DRAFT_192986</name>
</gene>
<comment type="pathway">
    <text evidence="7">Mycotoxin biosynthesis.</text>
</comment>
<keyword evidence="3" id="KW-0804">Transcription</keyword>
<feature type="binding site" evidence="6">
    <location>
        <position position="780"/>
    </location>
    <ligand>
        <name>L-glutamate</name>
        <dbReference type="ChEBI" id="CHEBI:29985"/>
    </ligand>
</feature>
<keyword evidence="1" id="KW-0805">Transcription regulation</keyword>
<dbReference type="GO" id="GO:0036374">
    <property type="term" value="F:glutathione hydrolase activity"/>
    <property type="evidence" value="ECO:0007669"/>
    <property type="project" value="UniProtKB-UniRule"/>
</dbReference>
<dbReference type="InterPro" id="IPR043137">
    <property type="entry name" value="GGT_ssub_C"/>
</dbReference>
<dbReference type="CDD" id="cd00067">
    <property type="entry name" value="GAL4"/>
    <property type="match status" value="1"/>
</dbReference>
<dbReference type="Pfam" id="PF11951">
    <property type="entry name" value="Fungal_trans_2"/>
    <property type="match status" value="1"/>
</dbReference>
<dbReference type="PANTHER" id="PTHR11686:SF62">
    <property type="entry name" value="GLUTATHIONE HYDROLASE"/>
    <property type="match status" value="1"/>
</dbReference>
<evidence type="ECO:0000256" key="6">
    <source>
        <dbReference type="PIRSR" id="PIRSR600101-2"/>
    </source>
</evidence>
<dbReference type="InterPro" id="IPR001138">
    <property type="entry name" value="Zn2Cys6_DnaBD"/>
</dbReference>
<comment type="catalytic activity">
    <reaction evidence="7">
        <text>glutathione + H2O = L-cysteinylglycine + L-glutamate</text>
        <dbReference type="Rhea" id="RHEA:28807"/>
        <dbReference type="ChEBI" id="CHEBI:15377"/>
        <dbReference type="ChEBI" id="CHEBI:29985"/>
        <dbReference type="ChEBI" id="CHEBI:57925"/>
        <dbReference type="ChEBI" id="CHEBI:61694"/>
        <dbReference type="EC" id="3.4.19.13"/>
    </reaction>
</comment>
<dbReference type="GO" id="GO:0103068">
    <property type="term" value="F:leukotriene C4 gamma-glutamyl transferase activity"/>
    <property type="evidence" value="ECO:0007669"/>
    <property type="project" value="UniProtKB-EC"/>
</dbReference>
<evidence type="ECO:0000313" key="10">
    <source>
        <dbReference type="Proteomes" id="UP000326565"/>
    </source>
</evidence>
<dbReference type="PROSITE" id="PS00463">
    <property type="entry name" value="ZN2_CY6_FUNGAL_1"/>
    <property type="match status" value="1"/>
</dbReference>
<keyword evidence="10" id="KW-1185">Reference proteome</keyword>
<dbReference type="InterPro" id="IPR029055">
    <property type="entry name" value="Ntn_hydrolases_N"/>
</dbReference>
<dbReference type="AlphaFoldDB" id="A0A5N5WX90"/>
<dbReference type="Pfam" id="PF00172">
    <property type="entry name" value="Zn_clus"/>
    <property type="match status" value="1"/>
</dbReference>
<dbReference type="GO" id="GO:0005886">
    <property type="term" value="C:plasma membrane"/>
    <property type="evidence" value="ECO:0007669"/>
    <property type="project" value="TreeGrafter"/>
</dbReference>
<sequence length="877" mass="96576">MPSRRSHTKSRKGCLQCKRRHVKCDEELPRCSLCQKRKLQCTYPASSEADSQQPSTPQETIESIYSSNELPLSTRMLEMRLFHQYLTETYITLYPGRLDTNHFQSAISRLATSYPFCLDALLAFSALHLASKETDDNRQWVECALKYQNRSCSAMSRVLAGFSVEYAGPAFVCSILIMLCSYAYPCVSQDEQPFDPLAQVLEIRRLIAGCAFFFHQLSKMEHPGELKGWLRYKEDDHSDDEIMKDAVLYSLERIRGMVDDVDGSSREVYRDIWEFLNEAVKRPLGGREGGVIALPIRISDDYVDLLKEGDWMARILFLHYGVVEGLARHDSRRASAIRTIEEGKLGAVASESAICSRHGTEILKLGGNAADALVATIFCVGVVGMYHSGIAGGGFMLVRAPNGSFEFIDFRETAPAAAFEEMFNNNTDASTTGGLASGVPGEVRGLEYLHKKYGSLPWSTVMQPAIQTARQGFPVGPDLIRYMKSAVGNKEDFLSQNPTWAIDFAPNGTRLGLGDIITRRRYADTLETIANAGPDAFYTGPIAETMIQALQAANGTMTLEDLRNYTIAIRNTSEIDYRGYKIIGTTAPSSGPVALNILKVLDTYDTFMAPNNVNLSTHRLDEAIRFGYGMRTQLGDPYFLKGLDEYQVDMLKPSTIREIRAKISDQRTNNVSVYDPEGFESLDTPGTSHIAAADHSGLTISAITTINLLFGSKVMVPETGIIMNNEMDDFSTPGSSNAFGYIPSEANFIRPGKRPLSSITPTIVTHQNGSVFFVAGSAGGSRIITATVQNIIHAVDEGLSAAEALARPRLHDQLVPNQVKFEYSYDNATVAFMKTRGHNVTWVAPGDSTAQAIRVLPNGTFDAAGEPRQQDSGGFSV</sequence>
<evidence type="ECO:0000256" key="7">
    <source>
        <dbReference type="RuleBase" id="RU368068"/>
    </source>
</evidence>
<dbReference type="Gene3D" id="1.10.246.130">
    <property type="match status" value="1"/>
</dbReference>
<evidence type="ECO:0000256" key="4">
    <source>
        <dbReference type="ARBA" id="ARBA00023242"/>
    </source>
</evidence>
<dbReference type="EC" id="3.4.19.13" evidence="7"/>
<keyword evidence="4" id="KW-0539">Nucleus</keyword>